<evidence type="ECO:0000256" key="5">
    <source>
        <dbReference type="SAM" id="Phobius"/>
    </source>
</evidence>
<dbReference type="GO" id="GO:0000981">
    <property type="term" value="F:DNA-binding transcription factor activity, RNA polymerase II-specific"/>
    <property type="evidence" value="ECO:0007669"/>
    <property type="project" value="TreeGrafter"/>
</dbReference>
<feature type="domain" description="Xylanolytic transcriptional activator regulatory" evidence="6">
    <location>
        <begin position="274"/>
        <end position="347"/>
    </location>
</feature>
<dbReference type="AlphaFoldDB" id="A0A6A6WE41"/>
<dbReference type="GO" id="GO:0006351">
    <property type="term" value="P:DNA-templated transcription"/>
    <property type="evidence" value="ECO:0007669"/>
    <property type="project" value="InterPro"/>
</dbReference>
<dbReference type="PANTHER" id="PTHR47424:SF9">
    <property type="entry name" value="TAH-2"/>
    <property type="match status" value="1"/>
</dbReference>
<dbReference type="EMBL" id="ML996569">
    <property type="protein sequence ID" value="KAF2759837.1"/>
    <property type="molecule type" value="Genomic_DNA"/>
</dbReference>
<dbReference type="GO" id="GO:0005634">
    <property type="term" value="C:nucleus"/>
    <property type="evidence" value="ECO:0007669"/>
    <property type="project" value="TreeGrafter"/>
</dbReference>
<dbReference type="GO" id="GO:0000435">
    <property type="term" value="P:positive regulation of transcription from RNA polymerase II promoter by galactose"/>
    <property type="evidence" value="ECO:0007669"/>
    <property type="project" value="TreeGrafter"/>
</dbReference>
<dbReference type="InterPro" id="IPR007219">
    <property type="entry name" value="XnlR_reg_dom"/>
</dbReference>
<reference evidence="7" key="1">
    <citation type="journal article" date="2020" name="Stud. Mycol.">
        <title>101 Dothideomycetes genomes: a test case for predicting lifestyles and emergence of pathogens.</title>
        <authorList>
            <person name="Haridas S."/>
            <person name="Albert R."/>
            <person name="Binder M."/>
            <person name="Bloem J."/>
            <person name="Labutti K."/>
            <person name="Salamov A."/>
            <person name="Andreopoulos B."/>
            <person name="Baker S."/>
            <person name="Barry K."/>
            <person name="Bills G."/>
            <person name="Bluhm B."/>
            <person name="Cannon C."/>
            <person name="Castanera R."/>
            <person name="Culley D."/>
            <person name="Daum C."/>
            <person name="Ezra D."/>
            <person name="Gonzalez J."/>
            <person name="Henrissat B."/>
            <person name="Kuo A."/>
            <person name="Liang C."/>
            <person name="Lipzen A."/>
            <person name="Lutzoni F."/>
            <person name="Magnuson J."/>
            <person name="Mondo S."/>
            <person name="Nolan M."/>
            <person name="Ohm R."/>
            <person name="Pangilinan J."/>
            <person name="Park H.-J."/>
            <person name="Ramirez L."/>
            <person name="Alfaro M."/>
            <person name="Sun H."/>
            <person name="Tritt A."/>
            <person name="Yoshinaga Y."/>
            <person name="Zwiers L.-H."/>
            <person name="Turgeon B."/>
            <person name="Goodwin S."/>
            <person name="Spatafora J."/>
            <person name="Crous P."/>
            <person name="Grigoriev I."/>
        </authorList>
    </citation>
    <scope>NUCLEOTIDE SEQUENCE</scope>
    <source>
        <strain evidence="7">CBS 121739</strain>
    </source>
</reference>
<sequence length="674" mass="74416">MIQLTDELPKVSNRGLTLPVKCNGGYPCARCAKQRPDGCQYTIPNRRKLRESLRAASRTQQAVPNLVSSVATEHAMLAGPAGPQHTVTPSLHRHSSPGDEEETAIPREGRLLRDTQGKLVFVGDCAPLSFLQTVRKLISTCVELETTASQERDPVLEQVEVRDSACQTGLTPALVQKACDNFFRATFGIVDLFDESFLSEMNAWHNDDSAGSAVKYLVLAIGLQNDDDVLAGHFFHKGRKIALLHLAADVEISTVQAFLLVSVFMVRACQANGAFMYFGLAARATYSIGLHRAEVNAYYGPASQEQRHRLYKSLKVMDLFLSVSLARPPAITDADCTVPYRQDDPGKPGSSVDGLLQAMLIIEHIVQAVYCERKISLSIAEKISEQLKDWASRRLPYLQQTLQSTTDQGIIVSACQTLSTYYYAIMLITRPFLMFDVYRALKEGADRPNTASPRTSSLSNKRMRFTESCIDAACLLLDTVQQVLDRDIMPHKTPIIVPWIFTASLVVCVGLLGGLGRVLEQYARTSITALEYLAKSDAHASQYASIAESLLKTTTEFLVKKDMEERCRKVKTSSDLFGMVHRAYNDTSTGSTPSSSSPFMQETHPVTIPNTNARYTTADTSNAPLPETVCSLGLDADFFLLANGESWGTVAEEVFGTMNLFPSFESDRMFHAYH</sequence>
<name>A0A6A6WE41_9PEZI</name>
<keyword evidence="1" id="KW-0805">Transcription regulation</keyword>
<keyword evidence="2" id="KW-0804">Transcription</keyword>
<proteinExistence type="predicted"/>
<evidence type="ECO:0000256" key="4">
    <source>
        <dbReference type="SAM" id="MobiDB-lite"/>
    </source>
</evidence>
<gene>
    <name evidence="7" type="ORF">EJ05DRAFT_474892</name>
</gene>
<dbReference type="CDD" id="cd12148">
    <property type="entry name" value="fungal_TF_MHR"/>
    <property type="match status" value="1"/>
</dbReference>
<keyword evidence="8" id="KW-1185">Reference proteome</keyword>
<feature type="region of interest" description="Disordered" evidence="4">
    <location>
        <begin position="80"/>
        <end position="103"/>
    </location>
</feature>
<keyword evidence="5" id="KW-0472">Membrane</keyword>
<feature type="transmembrane region" description="Helical" evidence="5">
    <location>
        <begin position="496"/>
        <end position="515"/>
    </location>
</feature>
<dbReference type="OrthoDB" id="2351791at2759"/>
<keyword evidence="5" id="KW-0812">Transmembrane</keyword>
<keyword evidence="3" id="KW-0539">Nucleus</keyword>
<evidence type="ECO:0000256" key="3">
    <source>
        <dbReference type="ARBA" id="ARBA00023242"/>
    </source>
</evidence>
<evidence type="ECO:0000313" key="8">
    <source>
        <dbReference type="Proteomes" id="UP000799437"/>
    </source>
</evidence>
<dbReference type="Proteomes" id="UP000799437">
    <property type="component" value="Unassembled WGS sequence"/>
</dbReference>
<dbReference type="InterPro" id="IPR051127">
    <property type="entry name" value="Fungal_SecMet_Regulators"/>
</dbReference>
<dbReference type="RefSeq" id="XP_033602288.1">
    <property type="nucleotide sequence ID" value="XM_033743693.1"/>
</dbReference>
<evidence type="ECO:0000259" key="6">
    <source>
        <dbReference type="SMART" id="SM00906"/>
    </source>
</evidence>
<dbReference type="GO" id="GO:0008270">
    <property type="term" value="F:zinc ion binding"/>
    <property type="evidence" value="ECO:0007669"/>
    <property type="project" value="InterPro"/>
</dbReference>
<dbReference type="GO" id="GO:0000978">
    <property type="term" value="F:RNA polymerase II cis-regulatory region sequence-specific DNA binding"/>
    <property type="evidence" value="ECO:0007669"/>
    <property type="project" value="TreeGrafter"/>
</dbReference>
<evidence type="ECO:0000313" key="7">
    <source>
        <dbReference type="EMBL" id="KAF2759837.1"/>
    </source>
</evidence>
<evidence type="ECO:0000256" key="2">
    <source>
        <dbReference type="ARBA" id="ARBA00023163"/>
    </source>
</evidence>
<dbReference type="GeneID" id="54484747"/>
<organism evidence="7 8">
    <name type="scientific">Pseudovirgaria hyperparasitica</name>
    <dbReference type="NCBI Taxonomy" id="470096"/>
    <lineage>
        <taxon>Eukaryota</taxon>
        <taxon>Fungi</taxon>
        <taxon>Dikarya</taxon>
        <taxon>Ascomycota</taxon>
        <taxon>Pezizomycotina</taxon>
        <taxon>Dothideomycetes</taxon>
        <taxon>Dothideomycetes incertae sedis</taxon>
        <taxon>Acrospermales</taxon>
        <taxon>Acrospermaceae</taxon>
        <taxon>Pseudovirgaria</taxon>
    </lineage>
</organism>
<keyword evidence="5" id="KW-1133">Transmembrane helix</keyword>
<dbReference type="PANTHER" id="PTHR47424">
    <property type="entry name" value="REGULATORY PROTEIN GAL4"/>
    <property type="match status" value="1"/>
</dbReference>
<dbReference type="SMART" id="SM00906">
    <property type="entry name" value="Fungal_trans"/>
    <property type="match status" value="1"/>
</dbReference>
<dbReference type="Pfam" id="PF04082">
    <property type="entry name" value="Fungal_trans"/>
    <property type="match status" value="1"/>
</dbReference>
<evidence type="ECO:0000256" key="1">
    <source>
        <dbReference type="ARBA" id="ARBA00023015"/>
    </source>
</evidence>
<protein>
    <recommendedName>
        <fullName evidence="6">Xylanolytic transcriptional activator regulatory domain-containing protein</fullName>
    </recommendedName>
</protein>
<accession>A0A6A6WE41</accession>